<evidence type="ECO:0008006" key="4">
    <source>
        <dbReference type="Google" id="ProtNLM"/>
    </source>
</evidence>
<dbReference type="AlphaFoldDB" id="A0A926DY58"/>
<dbReference type="PROSITE" id="PS51257">
    <property type="entry name" value="PROKAR_LIPOPROTEIN"/>
    <property type="match status" value="1"/>
</dbReference>
<dbReference type="EMBL" id="JACRST010000003">
    <property type="protein sequence ID" value="MBC8545982.1"/>
    <property type="molecule type" value="Genomic_DNA"/>
</dbReference>
<organism evidence="2 3">
    <name type="scientific">Ligaoa zhengdingensis</name>
    <dbReference type="NCBI Taxonomy" id="2763658"/>
    <lineage>
        <taxon>Bacteria</taxon>
        <taxon>Bacillati</taxon>
        <taxon>Bacillota</taxon>
        <taxon>Clostridia</taxon>
        <taxon>Eubacteriales</taxon>
        <taxon>Oscillospiraceae</taxon>
        <taxon>Ligaoa</taxon>
    </lineage>
</organism>
<proteinExistence type="predicted"/>
<sequence length="243" mass="27390">MKSWKTYLSLVLALVMCMALTACGGDSGNGDDEFGAPESFEGMVKDSQLLTDYAMYWGTWTGEDNSELIVEMNDSGDEVRYALYDDNTDLTASGYIQAVPEYSADYFYNEHDGVAHHSWFDDDGVLHIDFFGVFTKVSGDVPGENVGFADIAGEWYWNGQLDTSSYIEIDEDGEWELYELDADADFVLVDYGYLERDTEDEDQYYAHSNEFEGVTYDMYTTNEKTLFAWGGEGDTYAQLSDGQ</sequence>
<evidence type="ECO:0000256" key="1">
    <source>
        <dbReference type="SAM" id="SignalP"/>
    </source>
</evidence>
<accession>A0A926DY58</accession>
<gene>
    <name evidence="2" type="ORF">H8711_03410</name>
</gene>
<dbReference type="RefSeq" id="WP_249282134.1">
    <property type="nucleotide sequence ID" value="NZ_JACRST010000003.1"/>
</dbReference>
<dbReference type="Proteomes" id="UP000653127">
    <property type="component" value="Unassembled WGS sequence"/>
</dbReference>
<keyword evidence="3" id="KW-1185">Reference proteome</keyword>
<evidence type="ECO:0000313" key="2">
    <source>
        <dbReference type="EMBL" id="MBC8545982.1"/>
    </source>
</evidence>
<feature type="signal peptide" evidence="1">
    <location>
        <begin position="1"/>
        <end position="24"/>
    </location>
</feature>
<name>A0A926DY58_9FIRM</name>
<comment type="caution">
    <text evidence="2">The sequence shown here is derived from an EMBL/GenBank/DDBJ whole genome shotgun (WGS) entry which is preliminary data.</text>
</comment>
<feature type="chain" id="PRO_5036700707" description="Lipoprotein" evidence="1">
    <location>
        <begin position="25"/>
        <end position="243"/>
    </location>
</feature>
<keyword evidence="1" id="KW-0732">Signal</keyword>
<evidence type="ECO:0000313" key="3">
    <source>
        <dbReference type="Proteomes" id="UP000653127"/>
    </source>
</evidence>
<reference evidence="2" key="1">
    <citation type="submission" date="2020-08" db="EMBL/GenBank/DDBJ databases">
        <title>Genome public.</title>
        <authorList>
            <person name="Liu C."/>
            <person name="Sun Q."/>
        </authorList>
    </citation>
    <scope>NUCLEOTIDE SEQUENCE</scope>
    <source>
        <strain evidence="2">NSJ-31</strain>
    </source>
</reference>
<protein>
    <recommendedName>
        <fullName evidence="4">Lipoprotein</fullName>
    </recommendedName>
</protein>